<evidence type="ECO:0000313" key="1">
    <source>
        <dbReference type="EMBL" id="JAH80481.1"/>
    </source>
</evidence>
<organism evidence="1">
    <name type="scientific">Anguilla anguilla</name>
    <name type="common">European freshwater eel</name>
    <name type="synonym">Muraena anguilla</name>
    <dbReference type="NCBI Taxonomy" id="7936"/>
    <lineage>
        <taxon>Eukaryota</taxon>
        <taxon>Metazoa</taxon>
        <taxon>Chordata</taxon>
        <taxon>Craniata</taxon>
        <taxon>Vertebrata</taxon>
        <taxon>Euteleostomi</taxon>
        <taxon>Actinopterygii</taxon>
        <taxon>Neopterygii</taxon>
        <taxon>Teleostei</taxon>
        <taxon>Anguilliformes</taxon>
        <taxon>Anguillidae</taxon>
        <taxon>Anguilla</taxon>
    </lineage>
</organism>
<reference evidence="1" key="1">
    <citation type="submission" date="2014-11" db="EMBL/GenBank/DDBJ databases">
        <authorList>
            <person name="Amaro Gonzalez C."/>
        </authorList>
    </citation>
    <scope>NUCLEOTIDE SEQUENCE</scope>
</reference>
<dbReference type="EMBL" id="GBXM01028096">
    <property type="protein sequence ID" value="JAH80481.1"/>
    <property type="molecule type" value="Transcribed_RNA"/>
</dbReference>
<dbReference type="AlphaFoldDB" id="A0A0E9VQY5"/>
<protein>
    <submittedName>
        <fullName evidence="1">Uncharacterized protein</fullName>
    </submittedName>
</protein>
<name>A0A0E9VQY5_ANGAN</name>
<sequence length="35" mass="4385">MGFWNVYFRHKHYGKRLHFPVTPVTEFMFKNQVKN</sequence>
<reference evidence="1" key="2">
    <citation type="journal article" date="2015" name="Fish Shellfish Immunol.">
        <title>Early steps in the European eel (Anguilla anguilla)-Vibrio vulnificus interaction in the gills: Role of the RtxA13 toxin.</title>
        <authorList>
            <person name="Callol A."/>
            <person name="Pajuelo D."/>
            <person name="Ebbesson L."/>
            <person name="Teles M."/>
            <person name="MacKenzie S."/>
            <person name="Amaro C."/>
        </authorList>
    </citation>
    <scope>NUCLEOTIDE SEQUENCE</scope>
</reference>
<accession>A0A0E9VQY5</accession>
<proteinExistence type="predicted"/>